<feature type="transmembrane region" description="Helical" evidence="1">
    <location>
        <begin position="66"/>
        <end position="89"/>
    </location>
</feature>
<dbReference type="PATRIC" id="fig|517011.3.peg.3355"/>
<evidence type="ECO:0008006" key="4">
    <source>
        <dbReference type="Google" id="ProtNLM"/>
    </source>
</evidence>
<name>A0A0R0CHN5_9GAMM</name>
<dbReference type="EMBL" id="LDJK01000086">
    <property type="protein sequence ID" value="KRG69311.1"/>
    <property type="molecule type" value="Genomic_DNA"/>
</dbReference>
<keyword evidence="1" id="KW-0472">Membrane</keyword>
<organism evidence="2 3">
    <name type="scientific">Stenotrophomonas chelatiphaga</name>
    <dbReference type="NCBI Taxonomy" id="517011"/>
    <lineage>
        <taxon>Bacteria</taxon>
        <taxon>Pseudomonadati</taxon>
        <taxon>Pseudomonadota</taxon>
        <taxon>Gammaproteobacteria</taxon>
        <taxon>Lysobacterales</taxon>
        <taxon>Lysobacteraceae</taxon>
        <taxon>Stenotrophomonas</taxon>
    </lineage>
</organism>
<evidence type="ECO:0000256" key="1">
    <source>
        <dbReference type="SAM" id="Phobius"/>
    </source>
</evidence>
<protein>
    <recommendedName>
        <fullName evidence="4">Transmembrane protein</fullName>
    </recommendedName>
</protein>
<accession>A0A0R0CHN5</accession>
<feature type="transmembrane region" description="Helical" evidence="1">
    <location>
        <begin position="28"/>
        <end position="54"/>
    </location>
</feature>
<evidence type="ECO:0000313" key="3">
    <source>
        <dbReference type="Proteomes" id="UP000051386"/>
    </source>
</evidence>
<comment type="caution">
    <text evidence="2">The sequence shown here is derived from an EMBL/GenBank/DDBJ whole genome shotgun (WGS) entry which is preliminary data.</text>
</comment>
<dbReference type="AlphaFoldDB" id="A0A0R0CHN5"/>
<keyword evidence="3" id="KW-1185">Reference proteome</keyword>
<sequence>MSATPPPLHAPRSWTAMQVDSHLHTLKILFYVLGGFELVLAAFLLLVTVAGYVSEPPGSGPDAAPWLLFILMGVGAGLYAVLGGLSLKAAGCIGKRRQHRLCLVVAGLACLTGALGVALAAYALWVLLRTEVTASFLDSARKVVA</sequence>
<dbReference type="Proteomes" id="UP000051386">
    <property type="component" value="Unassembled WGS sequence"/>
</dbReference>
<feature type="transmembrane region" description="Helical" evidence="1">
    <location>
        <begin position="101"/>
        <end position="128"/>
    </location>
</feature>
<evidence type="ECO:0000313" key="2">
    <source>
        <dbReference type="EMBL" id="KRG69311.1"/>
    </source>
</evidence>
<proteinExistence type="predicted"/>
<gene>
    <name evidence="2" type="ORF">ABB28_15850</name>
</gene>
<keyword evidence="1" id="KW-0812">Transmembrane</keyword>
<reference evidence="2 3" key="1">
    <citation type="submission" date="2015-05" db="EMBL/GenBank/DDBJ databases">
        <title>Genome sequencing and analysis of members of genus Stenotrophomonas.</title>
        <authorList>
            <person name="Patil P.P."/>
            <person name="Midha S."/>
            <person name="Patil P.B."/>
        </authorList>
    </citation>
    <scope>NUCLEOTIDE SEQUENCE [LARGE SCALE GENOMIC DNA]</scope>
    <source>
        <strain evidence="2 3">DSM 21508</strain>
    </source>
</reference>
<dbReference type="RefSeq" id="WP_152983495.1">
    <property type="nucleotide sequence ID" value="NZ_LDJK01000086.1"/>
</dbReference>
<keyword evidence="1" id="KW-1133">Transmembrane helix</keyword>